<keyword evidence="1 2" id="KW-0238">DNA-binding</keyword>
<gene>
    <name evidence="4" type="ORF">LMG29739_03720</name>
</gene>
<dbReference type="SMART" id="SM00862">
    <property type="entry name" value="Trans_reg_C"/>
    <property type="match status" value="1"/>
</dbReference>
<proteinExistence type="predicted"/>
<dbReference type="InterPro" id="IPR036388">
    <property type="entry name" value="WH-like_DNA-bd_sf"/>
</dbReference>
<sequence>MALLLLDDDVRKRGEVCDLFSSAGYRVNYGHAADALGIDSDGGALSKSVTIWQVDPDHPFPMYIANLARGVNPPWRLSLHQRSLIAPNTSRTKLTSLEFTLIKVFALTEKGEVVSRKRIIDEFGEHYLSYDQNRLDTTVMRLRKKVRAQLGMALPLNTVRVRGFTFDDWLILDH</sequence>
<dbReference type="GO" id="GO:0003677">
    <property type="term" value="F:DNA binding"/>
    <property type="evidence" value="ECO:0007669"/>
    <property type="project" value="UniProtKB-UniRule"/>
</dbReference>
<organism evidence="4 5">
    <name type="scientific">Paraburkholderia solisilvae</name>
    <dbReference type="NCBI Taxonomy" id="624376"/>
    <lineage>
        <taxon>Bacteria</taxon>
        <taxon>Pseudomonadati</taxon>
        <taxon>Pseudomonadota</taxon>
        <taxon>Betaproteobacteria</taxon>
        <taxon>Burkholderiales</taxon>
        <taxon>Burkholderiaceae</taxon>
        <taxon>Paraburkholderia</taxon>
    </lineage>
</organism>
<evidence type="ECO:0000256" key="2">
    <source>
        <dbReference type="PROSITE-ProRule" id="PRU01091"/>
    </source>
</evidence>
<reference evidence="4 5" key="1">
    <citation type="submission" date="2020-04" db="EMBL/GenBank/DDBJ databases">
        <authorList>
            <person name="De Canck E."/>
        </authorList>
    </citation>
    <scope>NUCLEOTIDE SEQUENCE [LARGE SCALE GENOMIC DNA]</scope>
    <source>
        <strain evidence="4 5">LMG 29739</strain>
    </source>
</reference>
<evidence type="ECO:0000259" key="3">
    <source>
        <dbReference type="PROSITE" id="PS51755"/>
    </source>
</evidence>
<dbReference type="Pfam" id="PF00486">
    <property type="entry name" value="Trans_reg_C"/>
    <property type="match status" value="1"/>
</dbReference>
<dbReference type="Gene3D" id="1.10.10.10">
    <property type="entry name" value="Winged helix-like DNA-binding domain superfamily/Winged helix DNA-binding domain"/>
    <property type="match status" value="1"/>
</dbReference>
<protein>
    <recommendedName>
        <fullName evidence="3">OmpR/PhoB-type domain-containing protein</fullName>
    </recommendedName>
</protein>
<accession>A0A6J5E5M5</accession>
<name>A0A6J5E5M5_9BURK</name>
<dbReference type="PROSITE" id="PS51755">
    <property type="entry name" value="OMPR_PHOB"/>
    <property type="match status" value="1"/>
</dbReference>
<dbReference type="EMBL" id="CADIKF010000029">
    <property type="protein sequence ID" value="CAB3761798.1"/>
    <property type="molecule type" value="Genomic_DNA"/>
</dbReference>
<keyword evidence="5" id="KW-1185">Reference proteome</keyword>
<evidence type="ECO:0000313" key="4">
    <source>
        <dbReference type="EMBL" id="CAB3761798.1"/>
    </source>
</evidence>
<feature type="DNA-binding region" description="OmpR/PhoB-type" evidence="2">
    <location>
        <begin position="66"/>
        <end position="168"/>
    </location>
</feature>
<dbReference type="Proteomes" id="UP000494329">
    <property type="component" value="Unassembled WGS sequence"/>
</dbReference>
<dbReference type="SUPFAM" id="SSF46894">
    <property type="entry name" value="C-terminal effector domain of the bipartite response regulators"/>
    <property type="match status" value="1"/>
</dbReference>
<dbReference type="InterPro" id="IPR001867">
    <property type="entry name" value="OmpR/PhoB-type_DNA-bd"/>
</dbReference>
<dbReference type="GO" id="GO:0000160">
    <property type="term" value="P:phosphorelay signal transduction system"/>
    <property type="evidence" value="ECO:0007669"/>
    <property type="project" value="InterPro"/>
</dbReference>
<feature type="domain" description="OmpR/PhoB-type" evidence="3">
    <location>
        <begin position="66"/>
        <end position="168"/>
    </location>
</feature>
<dbReference type="AlphaFoldDB" id="A0A6J5E5M5"/>
<dbReference type="InterPro" id="IPR016032">
    <property type="entry name" value="Sig_transdc_resp-reg_C-effctor"/>
</dbReference>
<dbReference type="GO" id="GO:0006355">
    <property type="term" value="P:regulation of DNA-templated transcription"/>
    <property type="evidence" value="ECO:0007669"/>
    <property type="project" value="InterPro"/>
</dbReference>
<evidence type="ECO:0000313" key="5">
    <source>
        <dbReference type="Proteomes" id="UP000494329"/>
    </source>
</evidence>
<evidence type="ECO:0000256" key="1">
    <source>
        <dbReference type="ARBA" id="ARBA00023125"/>
    </source>
</evidence>